<proteinExistence type="predicted"/>
<evidence type="ECO:0000313" key="2">
    <source>
        <dbReference type="Proteomes" id="UP000410984"/>
    </source>
</evidence>
<dbReference type="Proteomes" id="UP000410984">
    <property type="component" value="Unassembled WGS sequence"/>
</dbReference>
<name>A0A509EN58_9HYPH</name>
<keyword evidence="2" id="KW-1185">Reference proteome</keyword>
<sequence length="82" mass="8762">MLGPDLHALSIRSGNCPAPYGGRNLPHGCLGAHTGKLVPQRGVLGMKPPGIRRGFHQHVLSSRQLLAQLRHLELKGEVMGIG</sequence>
<reference evidence="1 2" key="1">
    <citation type="submission" date="2019-06" db="EMBL/GenBank/DDBJ databases">
        <authorList>
            <person name="Rodrigo-Torres L."/>
            <person name="Arahal R. D."/>
            <person name="Lucena T."/>
        </authorList>
    </citation>
    <scope>NUCLEOTIDE SEQUENCE [LARGE SCALE GENOMIC DNA]</scope>
    <source>
        <strain evidence="1 2">SB0023/3</strain>
    </source>
</reference>
<accession>A0A509EN58</accession>
<gene>
    <name evidence="1" type="ORF">MET9862_05756</name>
</gene>
<organism evidence="1 2">
    <name type="scientific">Methylobacterium symbioticum</name>
    <dbReference type="NCBI Taxonomy" id="2584084"/>
    <lineage>
        <taxon>Bacteria</taxon>
        <taxon>Pseudomonadati</taxon>
        <taxon>Pseudomonadota</taxon>
        <taxon>Alphaproteobacteria</taxon>
        <taxon>Hyphomicrobiales</taxon>
        <taxon>Methylobacteriaceae</taxon>
        <taxon>Methylobacterium</taxon>
    </lineage>
</organism>
<protein>
    <submittedName>
        <fullName evidence="1">Uncharacterized protein</fullName>
    </submittedName>
</protein>
<dbReference type="AlphaFoldDB" id="A0A509EN58"/>
<evidence type="ECO:0000313" key="1">
    <source>
        <dbReference type="EMBL" id="VUD75114.1"/>
    </source>
</evidence>
<dbReference type="EMBL" id="CABFPH010000244">
    <property type="protein sequence ID" value="VUD75114.1"/>
    <property type="molecule type" value="Genomic_DNA"/>
</dbReference>